<comment type="caution">
    <text evidence="3">The sequence shown here is derived from an EMBL/GenBank/DDBJ whole genome shotgun (WGS) entry which is preliminary data.</text>
</comment>
<protein>
    <recommendedName>
        <fullName evidence="1">Nucleotidyl transferase domain-containing protein</fullName>
    </recommendedName>
</protein>
<evidence type="ECO:0000313" key="5">
    <source>
        <dbReference type="Proteomes" id="UP000037943"/>
    </source>
</evidence>
<dbReference type="Gene3D" id="3.90.550.10">
    <property type="entry name" value="Spore Coat Polysaccharide Biosynthesis Protein SpsA, Chain A"/>
    <property type="match status" value="1"/>
</dbReference>
<evidence type="ECO:0000313" key="7">
    <source>
        <dbReference type="Proteomes" id="UP000271817"/>
    </source>
</evidence>
<accession>A0A0N0G5T3</accession>
<dbReference type="PIRSF" id="PIRSF028162">
    <property type="entry name" value="BcbE_prd"/>
    <property type="match status" value="1"/>
</dbReference>
<evidence type="ECO:0000313" key="2">
    <source>
        <dbReference type="EMBL" id="KPC15616.1"/>
    </source>
</evidence>
<keyword evidence="5" id="KW-1185">Reference proteome</keyword>
<dbReference type="CDD" id="cd04183">
    <property type="entry name" value="GT2_BcE_like"/>
    <property type="match status" value="1"/>
</dbReference>
<organism evidence="3 6">
    <name type="scientific">Pseudomonas amygdali pv. lachrymans</name>
    <name type="common">Pseudomonas syringae pv. lachrymans</name>
    <dbReference type="NCBI Taxonomy" id="53707"/>
    <lineage>
        <taxon>Bacteria</taxon>
        <taxon>Pseudomonadati</taxon>
        <taxon>Pseudomonadota</taxon>
        <taxon>Gammaproteobacteria</taxon>
        <taxon>Pseudomonadales</taxon>
        <taxon>Pseudomonadaceae</taxon>
        <taxon>Pseudomonas</taxon>
        <taxon>Pseudomonas amygdali</taxon>
    </lineage>
</organism>
<dbReference type="Proteomes" id="UP000037943">
    <property type="component" value="Unassembled WGS sequence"/>
</dbReference>
<sequence>MSALNIILLSGKKGETSLDDGEYPEYLCECNGKPLIHTLIDNCAALEPRRIICTFSNDDVTRLHLRNMVQQMHPAASVLPINKVTRGAACTALLVSGQIDNDDELLILSVSDFLDIELRDAVRAFRDNDEDAGVVIFNSLHPRYSFVRLDSHCRVIEAAEKNPISPHAIAGVYWFKSGSLFVAAAKEMIRKDARVNDNFYIAPALNELVLLQKRIGAYRIEPSQYRPLKTNSQLHAFEAGEMR</sequence>
<feature type="domain" description="Nucleotidyl transferase" evidence="1">
    <location>
        <begin position="30"/>
        <end position="198"/>
    </location>
</feature>
<name>A0A0N0G5T3_PSEAV</name>
<reference evidence="2 5" key="3">
    <citation type="submission" date="2015-10" db="EMBL/GenBank/DDBJ databases">
        <title>Comparative genomics and high-throughput reverse genetic screens identify a new phytobacterial MAMP and an Arabidopsis receptor required for immune elicitation.</title>
        <authorList>
            <person name="Mott G.A."/>
            <person name="Thakur S."/>
            <person name="Wang P.W."/>
            <person name="Desveaux D."/>
            <person name="Guttman D.S."/>
        </authorList>
    </citation>
    <scope>NUCLEOTIDE SEQUENCE [LARGE SCALE GENOMIC DNA]</scope>
    <source>
        <strain evidence="2 5">107</strain>
    </source>
</reference>
<reference evidence="4 7" key="4">
    <citation type="submission" date="2018-08" db="EMBL/GenBank/DDBJ databases">
        <title>Recombination of ecologically and evolutionarily significant loci maintains genetic cohesion in the Pseudomonas syringae species complex.</title>
        <authorList>
            <person name="Dillon M."/>
            <person name="Thakur S."/>
            <person name="Almeida R.N.D."/>
            <person name="Weir B.S."/>
            <person name="Guttman D.S."/>
        </authorList>
    </citation>
    <scope>NUCLEOTIDE SEQUENCE [LARGE SCALE GENOMIC DNA]</scope>
    <source>
        <strain evidence="4 7">ICMP 3402</strain>
    </source>
</reference>
<reference evidence="3 6" key="2">
    <citation type="submission" date="2015-09" db="EMBL/GenBank/DDBJ databases">
        <title>Genome announcement of multiple Pseudomonas syringae strains.</title>
        <authorList>
            <person name="Thakur S."/>
            <person name="Wang P.W."/>
            <person name="Gong Y."/>
            <person name="Weir B.S."/>
            <person name="Guttman D.S."/>
        </authorList>
    </citation>
    <scope>NUCLEOTIDE SEQUENCE [LARGE SCALE GENOMIC DNA]</scope>
    <source>
        <strain evidence="3 6">ICMP3507</strain>
    </source>
</reference>
<dbReference type="Pfam" id="PF00483">
    <property type="entry name" value="NTP_transferase"/>
    <property type="match status" value="1"/>
</dbReference>
<dbReference type="InterPro" id="IPR005835">
    <property type="entry name" value="NTP_transferase_dom"/>
</dbReference>
<dbReference type="AlphaFoldDB" id="A0A0N0G5T3"/>
<dbReference type="EMBL" id="LGLK01000065">
    <property type="protein sequence ID" value="KPC15616.1"/>
    <property type="molecule type" value="Genomic_DNA"/>
</dbReference>
<dbReference type="InterPro" id="IPR016873">
    <property type="entry name" value="Caps_polysacc_synth_BcbE_prd"/>
</dbReference>
<evidence type="ECO:0000313" key="6">
    <source>
        <dbReference type="Proteomes" id="UP000050265"/>
    </source>
</evidence>
<dbReference type="Proteomes" id="UP000271817">
    <property type="component" value="Unassembled WGS sequence"/>
</dbReference>
<reference evidence="2 5" key="1">
    <citation type="submission" date="2015-07" db="EMBL/GenBank/DDBJ databases">
        <authorList>
            <person name="O'Brien H.E."/>
            <person name="Thakur S."/>
            <person name="Gong Y."/>
            <person name="Wang P.W."/>
            <person name="Guttman D.S."/>
        </authorList>
    </citation>
    <scope>NUCLEOTIDE SEQUENCE [LARGE SCALE GENOMIC DNA]</scope>
    <source>
        <strain evidence="2 5">107</strain>
    </source>
</reference>
<dbReference type="RefSeq" id="WP_005742960.1">
    <property type="nucleotide sequence ID" value="NZ_CP020351.1"/>
</dbReference>
<gene>
    <name evidence="2" type="ORF">AC499_6028</name>
    <name evidence="3" type="ORF">ALO35_00944</name>
    <name evidence="4" type="ORF">ALP33_03497</name>
</gene>
<dbReference type="SUPFAM" id="SSF53448">
    <property type="entry name" value="Nucleotide-diphospho-sugar transferases"/>
    <property type="match status" value="1"/>
</dbReference>
<evidence type="ECO:0000313" key="4">
    <source>
        <dbReference type="EMBL" id="RMU15853.1"/>
    </source>
</evidence>
<dbReference type="InterPro" id="IPR029044">
    <property type="entry name" value="Nucleotide-diphossugar_trans"/>
</dbReference>
<dbReference type="PATRIC" id="fig|53707.5.peg.598"/>
<dbReference type="EMBL" id="LJQP01000468">
    <property type="protein sequence ID" value="KPX55310.1"/>
    <property type="molecule type" value="Genomic_DNA"/>
</dbReference>
<dbReference type="GeneID" id="61867951"/>
<dbReference type="EMBL" id="RBTW01000289">
    <property type="protein sequence ID" value="RMU15853.1"/>
    <property type="molecule type" value="Genomic_DNA"/>
</dbReference>
<dbReference type="Proteomes" id="UP000050265">
    <property type="component" value="Unassembled WGS sequence"/>
</dbReference>
<evidence type="ECO:0000259" key="1">
    <source>
        <dbReference type="Pfam" id="PF00483"/>
    </source>
</evidence>
<proteinExistence type="predicted"/>
<evidence type="ECO:0000313" key="3">
    <source>
        <dbReference type="EMBL" id="KPX55310.1"/>
    </source>
</evidence>